<dbReference type="InParanoid" id="K5WUG7"/>
<reference evidence="3 4" key="1">
    <citation type="journal article" date="2012" name="BMC Genomics">
        <title>Comparative genomics of the white-rot fungi, Phanerochaete carnosa and P. chrysosporium, to elucidate the genetic basis of the distinct wood types they colonize.</title>
        <authorList>
            <person name="Suzuki H."/>
            <person name="MacDonald J."/>
            <person name="Syed K."/>
            <person name="Salamov A."/>
            <person name="Hori C."/>
            <person name="Aerts A."/>
            <person name="Henrissat B."/>
            <person name="Wiebenga A."/>
            <person name="vanKuyk P.A."/>
            <person name="Barry K."/>
            <person name="Lindquist E."/>
            <person name="LaButti K."/>
            <person name="Lapidus A."/>
            <person name="Lucas S."/>
            <person name="Coutinho P."/>
            <person name="Gong Y."/>
            <person name="Samejima M."/>
            <person name="Mahadevan R."/>
            <person name="Abou-Zaid M."/>
            <person name="de Vries R.P."/>
            <person name="Igarashi K."/>
            <person name="Yadav J.S."/>
            <person name="Grigoriev I.V."/>
            <person name="Master E.R."/>
        </authorList>
    </citation>
    <scope>NUCLEOTIDE SEQUENCE [LARGE SCALE GENOMIC DNA]</scope>
    <source>
        <strain evidence="3 4">HHB-10118-sp</strain>
    </source>
</reference>
<dbReference type="Proteomes" id="UP000008370">
    <property type="component" value="Unassembled WGS sequence"/>
</dbReference>
<protein>
    <recommendedName>
        <fullName evidence="2">EthD domain-containing protein</fullName>
    </recommendedName>
</protein>
<dbReference type="KEGG" id="pco:PHACADRAFT_96414"/>
<feature type="domain" description="EthD" evidence="2">
    <location>
        <begin position="26"/>
        <end position="120"/>
    </location>
</feature>
<dbReference type="SUPFAM" id="SSF54909">
    <property type="entry name" value="Dimeric alpha+beta barrel"/>
    <property type="match status" value="1"/>
</dbReference>
<name>K5WUG7_PHACS</name>
<accession>K5WUG7</accession>
<dbReference type="HOGENOM" id="CLU_115019_3_1_1"/>
<dbReference type="GeneID" id="18920931"/>
<dbReference type="InterPro" id="IPR011008">
    <property type="entry name" value="Dimeric_a/b-barrel"/>
</dbReference>
<sequence length="135" mass="15469">MSATISEPTSTLRQDRVRAVALMYPKEGVSFEEFDKYWLEEHSKVFTSIAIVKKNLTKYEQFHFNPTVNQALQTQGSPALPHAGMAIFEAESYEKLMKVFKDSEYVRVVMPDEEKFFDRSKSTVLTGPFATIFGQ</sequence>
<evidence type="ECO:0000313" key="4">
    <source>
        <dbReference type="Proteomes" id="UP000008370"/>
    </source>
</evidence>
<dbReference type="OrthoDB" id="3183782at2759"/>
<dbReference type="RefSeq" id="XP_007396803.1">
    <property type="nucleotide sequence ID" value="XM_007396741.1"/>
</dbReference>
<evidence type="ECO:0000256" key="1">
    <source>
        <dbReference type="ARBA" id="ARBA00005986"/>
    </source>
</evidence>
<dbReference type="GO" id="GO:0016491">
    <property type="term" value="F:oxidoreductase activity"/>
    <property type="evidence" value="ECO:0007669"/>
    <property type="project" value="InterPro"/>
</dbReference>
<dbReference type="Gene3D" id="3.30.70.100">
    <property type="match status" value="1"/>
</dbReference>
<gene>
    <name evidence="3" type="ORF">PHACADRAFT_96414</name>
</gene>
<dbReference type="STRING" id="650164.K5WUG7"/>
<dbReference type="EMBL" id="JH930473">
    <property type="protein sequence ID" value="EKM54102.1"/>
    <property type="molecule type" value="Genomic_DNA"/>
</dbReference>
<dbReference type="AlphaFoldDB" id="K5WUG7"/>
<evidence type="ECO:0000313" key="3">
    <source>
        <dbReference type="EMBL" id="EKM54102.1"/>
    </source>
</evidence>
<dbReference type="Pfam" id="PF07110">
    <property type="entry name" value="EthD"/>
    <property type="match status" value="1"/>
</dbReference>
<organism evidence="3 4">
    <name type="scientific">Phanerochaete carnosa (strain HHB-10118-sp)</name>
    <name type="common">White-rot fungus</name>
    <name type="synonym">Peniophora carnosa</name>
    <dbReference type="NCBI Taxonomy" id="650164"/>
    <lineage>
        <taxon>Eukaryota</taxon>
        <taxon>Fungi</taxon>
        <taxon>Dikarya</taxon>
        <taxon>Basidiomycota</taxon>
        <taxon>Agaricomycotina</taxon>
        <taxon>Agaricomycetes</taxon>
        <taxon>Polyporales</taxon>
        <taxon>Phanerochaetaceae</taxon>
        <taxon>Phanerochaete</taxon>
    </lineage>
</organism>
<keyword evidence="4" id="KW-1185">Reference proteome</keyword>
<dbReference type="InterPro" id="IPR009799">
    <property type="entry name" value="EthD_dom"/>
</dbReference>
<comment type="similarity">
    <text evidence="1">Belongs to the tpcK family.</text>
</comment>
<evidence type="ECO:0000259" key="2">
    <source>
        <dbReference type="Pfam" id="PF07110"/>
    </source>
</evidence>
<proteinExistence type="inferred from homology"/>